<evidence type="ECO:0008006" key="7">
    <source>
        <dbReference type="Google" id="ProtNLM"/>
    </source>
</evidence>
<evidence type="ECO:0000256" key="2">
    <source>
        <dbReference type="ARBA" id="ARBA00023054"/>
    </source>
</evidence>
<reference evidence="5" key="1">
    <citation type="journal article" date="2020" name="Phytopathology">
        <title>Genome sequence of the chestnut blight fungus Cryphonectria parasitica EP155: A fundamental resource for an archetypical invasive plant pathogen.</title>
        <authorList>
            <person name="Crouch J.A."/>
            <person name="Dawe A."/>
            <person name="Aerts A."/>
            <person name="Barry K."/>
            <person name="Churchill A.C.L."/>
            <person name="Grimwood J."/>
            <person name="Hillman B."/>
            <person name="Milgroom M.G."/>
            <person name="Pangilinan J."/>
            <person name="Smith M."/>
            <person name="Salamov A."/>
            <person name="Schmutz J."/>
            <person name="Yadav J."/>
            <person name="Grigoriev I.V."/>
            <person name="Nuss D."/>
        </authorList>
    </citation>
    <scope>NUCLEOTIDE SEQUENCE</scope>
    <source>
        <strain evidence="5">EP155</strain>
    </source>
</reference>
<accession>A0A9P4Y8Z4</accession>
<keyword evidence="6" id="KW-1185">Reference proteome</keyword>
<evidence type="ECO:0000256" key="3">
    <source>
        <dbReference type="SAM" id="Coils"/>
    </source>
</evidence>
<comment type="similarity">
    <text evidence="1">Belongs to the SPT2 family.</text>
</comment>
<evidence type="ECO:0000256" key="4">
    <source>
        <dbReference type="SAM" id="MobiDB-lite"/>
    </source>
</evidence>
<keyword evidence="2 3" id="KW-0175">Coiled coil</keyword>
<dbReference type="RefSeq" id="XP_040780125.1">
    <property type="nucleotide sequence ID" value="XM_040915263.1"/>
</dbReference>
<organism evidence="5 6">
    <name type="scientific">Cryphonectria parasitica (strain ATCC 38755 / EP155)</name>
    <dbReference type="NCBI Taxonomy" id="660469"/>
    <lineage>
        <taxon>Eukaryota</taxon>
        <taxon>Fungi</taxon>
        <taxon>Dikarya</taxon>
        <taxon>Ascomycota</taxon>
        <taxon>Pezizomycotina</taxon>
        <taxon>Sordariomycetes</taxon>
        <taxon>Sordariomycetidae</taxon>
        <taxon>Diaporthales</taxon>
        <taxon>Cryphonectriaceae</taxon>
        <taxon>Cryphonectria-Endothia species complex</taxon>
        <taxon>Cryphonectria</taxon>
    </lineage>
</organism>
<feature type="compositionally biased region" description="Acidic residues" evidence="4">
    <location>
        <begin position="332"/>
        <end position="352"/>
    </location>
</feature>
<evidence type="ECO:0000256" key="1">
    <source>
        <dbReference type="ARBA" id="ARBA00006461"/>
    </source>
</evidence>
<dbReference type="InterPro" id="IPR013256">
    <property type="entry name" value="Chromatin_SPT2"/>
</dbReference>
<feature type="compositionally biased region" description="Polar residues" evidence="4">
    <location>
        <begin position="69"/>
        <end position="96"/>
    </location>
</feature>
<feature type="compositionally biased region" description="Basic and acidic residues" evidence="4">
    <location>
        <begin position="305"/>
        <end position="314"/>
    </location>
</feature>
<feature type="coiled-coil region" evidence="3">
    <location>
        <begin position="380"/>
        <end position="410"/>
    </location>
</feature>
<protein>
    <recommendedName>
        <fullName evidence="7">SPT2 chromatin protein</fullName>
    </recommendedName>
</protein>
<dbReference type="GeneID" id="63832392"/>
<dbReference type="Pfam" id="PF08243">
    <property type="entry name" value="SPT2"/>
    <property type="match status" value="1"/>
</dbReference>
<sequence>MPIGQLLASITGETPKAPAITTRTPPQPTNGTSAKRKADADTKGAAVKAPRTVPTSTPTTGPSKPNGEPSKTSRPAERSTTGYTGSARPTSNTGSRSLAADRPASSVSKKPTLAQNGRPSPTSASFPGSGRSIPSATSSLTKRSGAVTAAGQPATSDPPAKVPKKGSIAEIKARAAAQQQKLQAIGKIQHKATERVPTRKEREEAAAEELRAAKKGVRPGMKPGVVGLPGRNGANGMQRSNGHLDRSRGAVQKPVTGKVGKAAMVEERKPKKAAVTTGYLGSARPPPSKAKPGSSRPGVPGAGLVRDRDREGSSRRPNPMGMFSKPRRQRDEDYDEDMDDFVVDDEEEEDDGYGYGSRYRYAEDEDESDMEAGYSDVEDEEAAAARLARLEDAREEALLEKRKREKEARKRAVLQRR</sequence>
<proteinExistence type="inferred from homology"/>
<feature type="compositionally biased region" description="Basic and acidic residues" evidence="4">
    <location>
        <begin position="191"/>
        <end position="212"/>
    </location>
</feature>
<evidence type="ECO:0000313" key="6">
    <source>
        <dbReference type="Proteomes" id="UP000803844"/>
    </source>
</evidence>
<dbReference type="Proteomes" id="UP000803844">
    <property type="component" value="Unassembled WGS sequence"/>
</dbReference>
<dbReference type="AlphaFoldDB" id="A0A9P4Y8Z4"/>
<gene>
    <name evidence="5" type="ORF">M406DRAFT_107740</name>
</gene>
<dbReference type="OrthoDB" id="5430658at2759"/>
<feature type="compositionally biased region" description="Low complexity" evidence="4">
    <location>
        <begin position="168"/>
        <end position="187"/>
    </location>
</feature>
<feature type="compositionally biased region" description="Polar residues" evidence="4">
    <location>
        <begin position="21"/>
        <end position="33"/>
    </location>
</feature>
<feature type="compositionally biased region" description="Acidic residues" evidence="4">
    <location>
        <begin position="363"/>
        <end position="380"/>
    </location>
</feature>
<feature type="compositionally biased region" description="Low complexity" evidence="4">
    <location>
        <begin position="50"/>
        <end position="65"/>
    </location>
</feature>
<evidence type="ECO:0000313" key="5">
    <source>
        <dbReference type="EMBL" id="KAF3769164.1"/>
    </source>
</evidence>
<comment type="caution">
    <text evidence="5">The sequence shown here is derived from an EMBL/GenBank/DDBJ whole genome shotgun (WGS) entry which is preliminary data.</text>
</comment>
<dbReference type="EMBL" id="MU032345">
    <property type="protein sequence ID" value="KAF3769164.1"/>
    <property type="molecule type" value="Genomic_DNA"/>
</dbReference>
<dbReference type="SMART" id="SM00784">
    <property type="entry name" value="SPT2"/>
    <property type="match status" value="1"/>
</dbReference>
<feature type="compositionally biased region" description="Polar residues" evidence="4">
    <location>
        <begin position="105"/>
        <end position="142"/>
    </location>
</feature>
<feature type="region of interest" description="Disordered" evidence="4">
    <location>
        <begin position="1"/>
        <end position="380"/>
    </location>
</feature>
<name>A0A9P4Y8Z4_CRYP1</name>